<gene>
    <name evidence="2" type="ORF">L9F63_010705</name>
</gene>
<dbReference type="SUPFAM" id="SSF46938">
    <property type="entry name" value="CRAL/TRIO N-terminal domain"/>
    <property type="match status" value="1"/>
</dbReference>
<proteinExistence type="predicted"/>
<protein>
    <recommendedName>
        <fullName evidence="1">CRAL-TRIO domain-containing protein</fullName>
    </recommendedName>
</protein>
<reference evidence="2" key="1">
    <citation type="journal article" date="2023" name="IScience">
        <title>Live-bearing cockroach genome reveals convergent evolutionary mechanisms linked to viviparity in insects and beyond.</title>
        <authorList>
            <person name="Fouks B."/>
            <person name="Harrison M.C."/>
            <person name="Mikhailova A.A."/>
            <person name="Marchal E."/>
            <person name="English S."/>
            <person name="Carruthers M."/>
            <person name="Jennings E.C."/>
            <person name="Chiamaka E.L."/>
            <person name="Frigard R.A."/>
            <person name="Pippel M."/>
            <person name="Attardo G.M."/>
            <person name="Benoit J.B."/>
            <person name="Bornberg-Bauer E."/>
            <person name="Tobe S.S."/>
        </authorList>
    </citation>
    <scope>NUCLEOTIDE SEQUENCE</scope>
    <source>
        <strain evidence="2">Stay&amp;Tobe</strain>
    </source>
</reference>
<comment type="caution">
    <text evidence="2">The sequence shown here is derived from an EMBL/GenBank/DDBJ whole genome shotgun (WGS) entry which is preliminary data.</text>
</comment>
<evidence type="ECO:0000313" key="2">
    <source>
        <dbReference type="EMBL" id="KAJ9598615.1"/>
    </source>
</evidence>
<feature type="non-terminal residue" evidence="2">
    <location>
        <position position="1"/>
    </location>
</feature>
<evidence type="ECO:0000259" key="1">
    <source>
        <dbReference type="PROSITE" id="PS50191"/>
    </source>
</evidence>
<dbReference type="InterPro" id="IPR036273">
    <property type="entry name" value="CRAL/TRIO_N_dom_sf"/>
</dbReference>
<sequence>MCEITDVSPSIEIKQRVRKELGLDDERIKVAVAGIKNWMELQPHLPEEDDGRLERWLIRCKNNMEKTKHTLDMYYSLKTRIPELMSNWDLDETWAQEIFNQGFIALMPRICEDYNLKDIIIIDFKNITAKSVLRITLPAVKKFADCALKGYNMRIRSMHIINSTPITEVLVTIIKTILRNKLVERLHVHGSDLTELYKHVPRSTLPKEYGGENGTVIQHD</sequence>
<dbReference type="PROSITE" id="PS50191">
    <property type="entry name" value="CRAL_TRIO"/>
    <property type="match status" value="1"/>
</dbReference>
<reference evidence="2" key="2">
    <citation type="submission" date="2023-05" db="EMBL/GenBank/DDBJ databases">
        <authorList>
            <person name="Fouks B."/>
        </authorList>
    </citation>
    <scope>NUCLEOTIDE SEQUENCE</scope>
    <source>
        <strain evidence="2">Stay&amp;Tobe</strain>
        <tissue evidence="2">Testes</tissue>
    </source>
</reference>
<evidence type="ECO:0000313" key="3">
    <source>
        <dbReference type="Proteomes" id="UP001233999"/>
    </source>
</evidence>
<dbReference type="AlphaFoldDB" id="A0AAD8EPQ7"/>
<accession>A0AAD8EPQ7</accession>
<dbReference type="CDD" id="cd00170">
    <property type="entry name" value="SEC14"/>
    <property type="match status" value="1"/>
</dbReference>
<dbReference type="Pfam" id="PF00650">
    <property type="entry name" value="CRAL_TRIO"/>
    <property type="match status" value="1"/>
</dbReference>
<name>A0AAD8EPQ7_DIPPU</name>
<dbReference type="SUPFAM" id="SSF52087">
    <property type="entry name" value="CRAL/TRIO domain"/>
    <property type="match status" value="1"/>
</dbReference>
<dbReference type="Gene3D" id="3.40.525.10">
    <property type="entry name" value="CRAL-TRIO lipid binding domain"/>
    <property type="match status" value="2"/>
</dbReference>
<dbReference type="Proteomes" id="UP001233999">
    <property type="component" value="Unassembled WGS sequence"/>
</dbReference>
<dbReference type="InterPro" id="IPR001251">
    <property type="entry name" value="CRAL-TRIO_dom"/>
</dbReference>
<dbReference type="PANTHER" id="PTHR10174">
    <property type="entry name" value="ALPHA-TOCOPHEROL TRANSFER PROTEIN-RELATED"/>
    <property type="match status" value="1"/>
</dbReference>
<dbReference type="GO" id="GO:1902936">
    <property type="term" value="F:phosphatidylinositol bisphosphate binding"/>
    <property type="evidence" value="ECO:0007669"/>
    <property type="project" value="TreeGrafter"/>
</dbReference>
<dbReference type="EMBL" id="JASPKZ010001203">
    <property type="protein sequence ID" value="KAJ9598615.1"/>
    <property type="molecule type" value="Genomic_DNA"/>
</dbReference>
<feature type="domain" description="CRAL-TRIO" evidence="1">
    <location>
        <begin position="120"/>
        <end position="217"/>
    </location>
</feature>
<dbReference type="InterPro" id="IPR036865">
    <property type="entry name" value="CRAL-TRIO_dom_sf"/>
</dbReference>
<organism evidence="2 3">
    <name type="scientific">Diploptera punctata</name>
    <name type="common">Pacific beetle cockroach</name>
    <dbReference type="NCBI Taxonomy" id="6984"/>
    <lineage>
        <taxon>Eukaryota</taxon>
        <taxon>Metazoa</taxon>
        <taxon>Ecdysozoa</taxon>
        <taxon>Arthropoda</taxon>
        <taxon>Hexapoda</taxon>
        <taxon>Insecta</taxon>
        <taxon>Pterygota</taxon>
        <taxon>Neoptera</taxon>
        <taxon>Polyneoptera</taxon>
        <taxon>Dictyoptera</taxon>
        <taxon>Blattodea</taxon>
        <taxon>Blaberoidea</taxon>
        <taxon>Blaberidae</taxon>
        <taxon>Diplopterinae</taxon>
        <taxon>Diploptera</taxon>
    </lineage>
</organism>
<keyword evidence="3" id="KW-1185">Reference proteome</keyword>
<dbReference type="PRINTS" id="PR00180">
    <property type="entry name" value="CRETINALDHBP"/>
</dbReference>
<dbReference type="GO" id="GO:0016020">
    <property type="term" value="C:membrane"/>
    <property type="evidence" value="ECO:0007669"/>
    <property type="project" value="TreeGrafter"/>
</dbReference>
<dbReference type="PANTHER" id="PTHR10174:SF224">
    <property type="entry name" value="RETINOL-BINDING PROTEIN PINTA"/>
    <property type="match status" value="1"/>
</dbReference>